<dbReference type="EMBL" id="MU006042">
    <property type="protein sequence ID" value="KAF2857456.1"/>
    <property type="molecule type" value="Genomic_DNA"/>
</dbReference>
<protein>
    <submittedName>
        <fullName evidence="1">Uncharacterized protein</fullName>
    </submittedName>
</protein>
<evidence type="ECO:0000313" key="2">
    <source>
        <dbReference type="Proteomes" id="UP000799421"/>
    </source>
</evidence>
<reference evidence="1" key="1">
    <citation type="journal article" date="2020" name="Stud. Mycol.">
        <title>101 Dothideomycetes genomes: a test case for predicting lifestyles and emergence of pathogens.</title>
        <authorList>
            <person name="Haridas S."/>
            <person name="Albert R."/>
            <person name="Binder M."/>
            <person name="Bloem J."/>
            <person name="Labutti K."/>
            <person name="Salamov A."/>
            <person name="Andreopoulos B."/>
            <person name="Baker S."/>
            <person name="Barry K."/>
            <person name="Bills G."/>
            <person name="Bluhm B."/>
            <person name="Cannon C."/>
            <person name="Castanera R."/>
            <person name="Culley D."/>
            <person name="Daum C."/>
            <person name="Ezra D."/>
            <person name="Gonzalez J."/>
            <person name="Henrissat B."/>
            <person name="Kuo A."/>
            <person name="Liang C."/>
            <person name="Lipzen A."/>
            <person name="Lutzoni F."/>
            <person name="Magnuson J."/>
            <person name="Mondo S."/>
            <person name="Nolan M."/>
            <person name="Ohm R."/>
            <person name="Pangilinan J."/>
            <person name="Park H.-J."/>
            <person name="Ramirez L."/>
            <person name="Alfaro M."/>
            <person name="Sun H."/>
            <person name="Tritt A."/>
            <person name="Yoshinaga Y."/>
            <person name="Zwiers L.-H."/>
            <person name="Turgeon B."/>
            <person name="Goodwin S."/>
            <person name="Spatafora J."/>
            <person name="Crous P."/>
            <person name="Grigoriev I."/>
        </authorList>
    </citation>
    <scope>NUCLEOTIDE SEQUENCE</scope>
    <source>
        <strain evidence="1">CBS 480.64</strain>
    </source>
</reference>
<dbReference type="AlphaFoldDB" id="A0A6A7BQ78"/>
<organism evidence="1 2">
    <name type="scientific">Piedraia hortae CBS 480.64</name>
    <dbReference type="NCBI Taxonomy" id="1314780"/>
    <lineage>
        <taxon>Eukaryota</taxon>
        <taxon>Fungi</taxon>
        <taxon>Dikarya</taxon>
        <taxon>Ascomycota</taxon>
        <taxon>Pezizomycotina</taxon>
        <taxon>Dothideomycetes</taxon>
        <taxon>Dothideomycetidae</taxon>
        <taxon>Capnodiales</taxon>
        <taxon>Piedraiaceae</taxon>
        <taxon>Piedraia</taxon>
    </lineage>
</organism>
<keyword evidence="2" id="KW-1185">Reference proteome</keyword>
<accession>A0A6A7BQ78</accession>
<dbReference type="OrthoDB" id="1744869at2759"/>
<gene>
    <name evidence="1" type="ORF">K470DRAFT_260794</name>
</gene>
<name>A0A6A7BQ78_9PEZI</name>
<dbReference type="Proteomes" id="UP000799421">
    <property type="component" value="Unassembled WGS sequence"/>
</dbReference>
<feature type="non-terminal residue" evidence="1">
    <location>
        <position position="1"/>
    </location>
</feature>
<proteinExistence type="predicted"/>
<evidence type="ECO:0000313" key="1">
    <source>
        <dbReference type="EMBL" id="KAF2857456.1"/>
    </source>
</evidence>
<sequence length="380" mass="41225">MPRIPKPTTTPRWKPLALPPEKQMGIIPSNKNIPLTHILHKVPLRKSPTLLLVTKSHAAELISPQIQTHLSHEATLRSSPIIAAVVDALPLTQHGCEGIGYLFPSEAIQPPQDKATPGRITFSITAKGCQPIPSHVKASLPLTETLFTTAMEHTLLSFLPYHPMAVWPSVEVGITVPDIPRTYLPLEKLTPWRTVTECWGNILRTVVVPDGGKEVPASLELEAEVQKRGGVEGGVWALIYPQKYLGTEHIDIKASSPFALSDDVKLVRVVSGGGGWGAKRGLLSLDPDPVHGEVVKPDDAISFYTAVERKGVCLEEGLRFGVAGEEGDQEVMEGGIRKGVFGALSEKGFIVCWEKKGKIPAWKKVDVPLATLTCSDSSEE</sequence>